<accession>A0ABR6N4E7</accession>
<dbReference type="RefSeq" id="WP_184035435.1">
    <property type="nucleotide sequence ID" value="NZ_BAABAR010000004.1"/>
</dbReference>
<dbReference type="Proteomes" id="UP000560131">
    <property type="component" value="Unassembled WGS sequence"/>
</dbReference>
<reference evidence="1 2" key="1">
    <citation type="submission" date="2020-08" db="EMBL/GenBank/DDBJ databases">
        <title>Genomic Encyclopedia of Type Strains, Phase IV (KMG-IV): sequencing the most valuable type-strain genomes for metagenomic binning, comparative biology and taxonomic classification.</title>
        <authorList>
            <person name="Goeker M."/>
        </authorList>
    </citation>
    <scope>NUCLEOTIDE SEQUENCE [LARGE SCALE GENOMIC DNA]</scope>
    <source>
        <strain evidence="1 2">DSM 101535</strain>
    </source>
</reference>
<protein>
    <submittedName>
        <fullName evidence="1">Uncharacterized protein</fullName>
    </submittedName>
</protein>
<evidence type="ECO:0000313" key="1">
    <source>
        <dbReference type="EMBL" id="MBB5725645.1"/>
    </source>
</evidence>
<organism evidence="1 2">
    <name type="scientific">Sphingomonas endophytica</name>
    <dbReference type="NCBI Taxonomy" id="869719"/>
    <lineage>
        <taxon>Bacteria</taxon>
        <taxon>Pseudomonadati</taxon>
        <taxon>Pseudomonadota</taxon>
        <taxon>Alphaproteobacteria</taxon>
        <taxon>Sphingomonadales</taxon>
        <taxon>Sphingomonadaceae</taxon>
        <taxon>Sphingomonas</taxon>
    </lineage>
</organism>
<name>A0ABR6N4E7_9SPHN</name>
<comment type="caution">
    <text evidence="1">The sequence shown here is derived from an EMBL/GenBank/DDBJ whole genome shotgun (WGS) entry which is preliminary data.</text>
</comment>
<evidence type="ECO:0000313" key="2">
    <source>
        <dbReference type="Proteomes" id="UP000560131"/>
    </source>
</evidence>
<proteinExistence type="predicted"/>
<dbReference type="EMBL" id="JACIJN010000004">
    <property type="protein sequence ID" value="MBB5725645.1"/>
    <property type="molecule type" value="Genomic_DNA"/>
</dbReference>
<sequence>MQLAVTTPSRLWEGAALRLRQSGLHYDEIVETIGSVLDPQLEDCVAVMLMPGQIDGCTLELFQVNSAARPGIAPVN</sequence>
<gene>
    <name evidence="1" type="ORF">FHS97_001571</name>
</gene>
<keyword evidence="2" id="KW-1185">Reference proteome</keyword>